<dbReference type="Proteomes" id="UP000640274">
    <property type="component" value="Unassembled WGS sequence"/>
</dbReference>
<dbReference type="PANTHER" id="PTHR21666:SF289">
    <property type="entry name" value="L-ALA--D-GLU ENDOPEPTIDASE"/>
    <property type="match status" value="1"/>
</dbReference>
<dbReference type="GO" id="GO:0004222">
    <property type="term" value="F:metalloendopeptidase activity"/>
    <property type="evidence" value="ECO:0007669"/>
    <property type="project" value="TreeGrafter"/>
</dbReference>
<feature type="transmembrane region" description="Helical" evidence="3">
    <location>
        <begin position="136"/>
        <end position="154"/>
    </location>
</feature>
<organism evidence="5 6">
    <name type="scientific">Paenibacillus roseus</name>
    <dbReference type="NCBI Taxonomy" id="2798579"/>
    <lineage>
        <taxon>Bacteria</taxon>
        <taxon>Bacillati</taxon>
        <taxon>Bacillota</taxon>
        <taxon>Bacilli</taxon>
        <taxon>Bacillales</taxon>
        <taxon>Paenibacillaceae</taxon>
        <taxon>Paenibacillus</taxon>
    </lineage>
</organism>
<comment type="caution">
    <text evidence="5">The sequence shown here is derived from an EMBL/GenBank/DDBJ whole genome shotgun (WGS) entry which is preliminary data.</text>
</comment>
<accession>A0A934J949</accession>
<feature type="compositionally biased region" description="Basic and acidic residues" evidence="2">
    <location>
        <begin position="85"/>
        <end position="94"/>
    </location>
</feature>
<keyword evidence="3" id="KW-0812">Transmembrane</keyword>
<dbReference type="PANTHER" id="PTHR21666">
    <property type="entry name" value="PEPTIDASE-RELATED"/>
    <property type="match status" value="1"/>
</dbReference>
<dbReference type="CDD" id="cd12797">
    <property type="entry name" value="M23_peptidase"/>
    <property type="match status" value="1"/>
</dbReference>
<feature type="compositionally biased region" description="Basic and acidic residues" evidence="2">
    <location>
        <begin position="33"/>
        <end position="45"/>
    </location>
</feature>
<dbReference type="InterPro" id="IPR050570">
    <property type="entry name" value="Cell_wall_metabolism_enzyme"/>
</dbReference>
<protein>
    <submittedName>
        <fullName evidence="5">M23 family metallopeptidase</fullName>
    </submittedName>
</protein>
<name>A0A934J949_9BACL</name>
<dbReference type="EMBL" id="JAELUP010000103">
    <property type="protein sequence ID" value="MBJ6362931.1"/>
    <property type="molecule type" value="Genomic_DNA"/>
</dbReference>
<keyword evidence="6" id="KW-1185">Reference proteome</keyword>
<reference evidence="5" key="1">
    <citation type="submission" date="2020-12" db="EMBL/GenBank/DDBJ databases">
        <authorList>
            <person name="Huq M.A."/>
        </authorList>
    </citation>
    <scope>NUCLEOTIDE SEQUENCE</scope>
    <source>
        <strain evidence="5">MAHUQ-46</strain>
    </source>
</reference>
<dbReference type="AlphaFoldDB" id="A0A934J949"/>
<dbReference type="RefSeq" id="WP_199020529.1">
    <property type="nucleotide sequence ID" value="NZ_JAELUP010000103.1"/>
</dbReference>
<dbReference type="Pfam" id="PF01551">
    <property type="entry name" value="Peptidase_M23"/>
    <property type="match status" value="1"/>
</dbReference>
<gene>
    <name evidence="5" type="ORF">JFN88_17155</name>
</gene>
<dbReference type="Gene3D" id="2.70.70.10">
    <property type="entry name" value="Glucose Permease (Domain IIA)"/>
    <property type="match status" value="1"/>
</dbReference>
<evidence type="ECO:0000259" key="4">
    <source>
        <dbReference type="Pfam" id="PF01551"/>
    </source>
</evidence>
<proteinExistence type="predicted"/>
<keyword evidence="3" id="KW-1133">Transmembrane helix</keyword>
<feature type="region of interest" description="Disordered" evidence="2">
    <location>
        <begin position="1"/>
        <end position="99"/>
    </location>
</feature>
<keyword evidence="1" id="KW-0732">Signal</keyword>
<feature type="compositionally biased region" description="Basic and acidic residues" evidence="2">
    <location>
        <begin position="1"/>
        <end position="16"/>
    </location>
</feature>
<dbReference type="SUPFAM" id="SSF51261">
    <property type="entry name" value="Duplicated hybrid motif"/>
    <property type="match status" value="1"/>
</dbReference>
<evidence type="ECO:0000313" key="5">
    <source>
        <dbReference type="EMBL" id="MBJ6362931.1"/>
    </source>
</evidence>
<evidence type="ECO:0000256" key="1">
    <source>
        <dbReference type="ARBA" id="ARBA00022729"/>
    </source>
</evidence>
<sequence>MEIKDAIRQRRQERMRNIQQTDMTGGGPAGIKPHNEKWKSKDGQRAVHSSRPAVHSTEEHRHSANNGVSPEPKPDQNILSSADGENVRDPERMWKSKGGGWRNWEVTPRTYEMPSTAGGGPPNDVGPNYSILRKELLMKLMLSLILFAGVWGMFHLDRPWAIEGQRLVRDALTQDMNFEAVAVWYENTFSGSPAFIPIFGDRQPQAQKASGSIKESTVLPVADGIIVRSFAELLNGVEIASSSEGGAVYAAQTGRVLLVSGNGPEHTVVIQHSGKRVTIYGQLSEISVAQNDWVEAGDTIGSVKPGTAESSSLLFFAVKENDHYVDPAEVIAFE</sequence>
<dbReference type="InterPro" id="IPR016047">
    <property type="entry name" value="M23ase_b-sheet_dom"/>
</dbReference>
<evidence type="ECO:0000256" key="2">
    <source>
        <dbReference type="SAM" id="MobiDB-lite"/>
    </source>
</evidence>
<dbReference type="InterPro" id="IPR011055">
    <property type="entry name" value="Dup_hybrid_motif"/>
</dbReference>
<feature type="domain" description="M23ase beta-sheet core" evidence="4">
    <location>
        <begin position="235"/>
        <end position="327"/>
    </location>
</feature>
<keyword evidence="3" id="KW-0472">Membrane</keyword>
<evidence type="ECO:0000256" key="3">
    <source>
        <dbReference type="SAM" id="Phobius"/>
    </source>
</evidence>
<evidence type="ECO:0000313" key="6">
    <source>
        <dbReference type="Proteomes" id="UP000640274"/>
    </source>
</evidence>